<reference evidence="1 2" key="1">
    <citation type="submission" date="2018-05" db="EMBL/GenBank/DDBJ databases">
        <title>Genomic Encyclopedia of Type Strains, Phase IV (KMG-V): Genome sequencing to study the core and pangenomes of soil and plant-associated prokaryotes.</title>
        <authorList>
            <person name="Whitman W."/>
        </authorList>
    </citation>
    <scope>NUCLEOTIDE SEQUENCE [LARGE SCALE GENOMIC DNA]</scope>
    <source>
        <strain evidence="1 2">SCZa-39</strain>
    </source>
</reference>
<protein>
    <submittedName>
        <fullName evidence="1">Uncharacterized protein</fullName>
    </submittedName>
</protein>
<proteinExistence type="predicted"/>
<sequence>MQMDSVVVPCFPTGTDQRGSLISHEMANHECRVSDIQNEPAKYTPTHVLFVENPRLALLAEIARKGRTVVFTVGQIQANGQQSRDDIVDFNGQRL</sequence>
<dbReference type="Proteomes" id="UP000245712">
    <property type="component" value="Unassembled WGS sequence"/>
</dbReference>
<evidence type="ECO:0000313" key="1">
    <source>
        <dbReference type="EMBL" id="PVX85719.1"/>
    </source>
</evidence>
<dbReference type="EMBL" id="QEOB01000003">
    <property type="protein sequence ID" value="PVX85719.1"/>
    <property type="molecule type" value="Genomic_DNA"/>
</dbReference>
<gene>
    <name evidence="1" type="ORF">C7402_103297</name>
</gene>
<name>A0ABX5KSG7_9BURK</name>
<accession>A0ABX5KSG7</accession>
<comment type="caution">
    <text evidence="1">The sequence shown here is derived from an EMBL/GenBank/DDBJ whole genome shotgun (WGS) entry which is preliminary data.</text>
</comment>
<evidence type="ECO:0000313" key="2">
    <source>
        <dbReference type="Proteomes" id="UP000245712"/>
    </source>
</evidence>
<keyword evidence="2" id="KW-1185">Reference proteome</keyword>
<organism evidence="1 2">
    <name type="scientific">Paraburkholderia unamae</name>
    <dbReference type="NCBI Taxonomy" id="219649"/>
    <lineage>
        <taxon>Bacteria</taxon>
        <taxon>Pseudomonadati</taxon>
        <taxon>Pseudomonadota</taxon>
        <taxon>Betaproteobacteria</taxon>
        <taxon>Burkholderiales</taxon>
        <taxon>Burkholderiaceae</taxon>
        <taxon>Paraburkholderia</taxon>
    </lineage>
</organism>